<reference evidence="7 8" key="2">
    <citation type="journal article" date="2010" name="Nucleic Acids Res.">
        <title>BeetleBase in 2010: revisions to provide comprehensive genomic information for Tribolium castaneum.</title>
        <authorList>
            <person name="Kim H.S."/>
            <person name="Murphy T."/>
            <person name="Xia J."/>
            <person name="Caragea D."/>
            <person name="Park Y."/>
            <person name="Beeman R.W."/>
            <person name="Lorenzen M.D."/>
            <person name="Butcher S."/>
            <person name="Manak J.R."/>
            <person name="Brown S.J."/>
        </authorList>
    </citation>
    <scope>GENOME REANNOTATION</scope>
    <source>
        <strain evidence="7 8">Georgia GA2</strain>
    </source>
</reference>
<accession>D6WE12</accession>
<keyword evidence="2" id="KW-0399">Innate immunity</keyword>
<evidence type="ECO:0000256" key="1">
    <source>
        <dbReference type="ARBA" id="ARBA00007553"/>
    </source>
</evidence>
<evidence type="ECO:0000256" key="3">
    <source>
        <dbReference type="ARBA" id="ARBA00022859"/>
    </source>
</evidence>
<protein>
    <submittedName>
        <fullName evidence="7">Peptidoglycan-recognition protein LE-like Protein</fullName>
    </submittedName>
</protein>
<dbReference type="GO" id="GO:0009253">
    <property type="term" value="P:peptidoglycan catabolic process"/>
    <property type="evidence" value="ECO:0007669"/>
    <property type="project" value="InterPro"/>
</dbReference>
<dbReference type="KEGG" id="tca:657369"/>
<comment type="function">
    <text evidence="4">Peptidoglycan-recognition protein probably involved in innate immunity by binding to peptidoglycans (PGN) of bacteria and activating the prophenoloxidase (proPO) cascade immune response. Binds to 1,3-beta-D-glucan and PGN.</text>
</comment>
<organism evidence="7 8">
    <name type="scientific">Tribolium castaneum</name>
    <name type="common">Red flour beetle</name>
    <dbReference type="NCBI Taxonomy" id="7070"/>
    <lineage>
        <taxon>Eukaryota</taxon>
        <taxon>Metazoa</taxon>
        <taxon>Ecdysozoa</taxon>
        <taxon>Arthropoda</taxon>
        <taxon>Hexapoda</taxon>
        <taxon>Insecta</taxon>
        <taxon>Pterygota</taxon>
        <taxon>Neoptera</taxon>
        <taxon>Endopterygota</taxon>
        <taxon>Coleoptera</taxon>
        <taxon>Polyphaga</taxon>
        <taxon>Cucujiformia</taxon>
        <taxon>Tenebrionidae</taxon>
        <taxon>Tenebrionidae incertae sedis</taxon>
        <taxon>Tribolium</taxon>
    </lineage>
</organism>
<evidence type="ECO:0000256" key="4">
    <source>
        <dbReference type="ARBA" id="ARBA00057187"/>
    </source>
</evidence>
<dbReference type="EMBL" id="KQ971324">
    <property type="protein sequence ID" value="EFA01375.1"/>
    <property type="molecule type" value="Genomic_DNA"/>
</dbReference>
<dbReference type="HOGENOM" id="CLU_858774_0_0_1"/>
<dbReference type="FunCoup" id="D6WE12">
    <property type="interactions" value="42"/>
</dbReference>
<dbReference type="STRING" id="7070.D6WE12"/>
<evidence type="ECO:0000259" key="6">
    <source>
        <dbReference type="SMART" id="SM00701"/>
    </source>
</evidence>
<evidence type="ECO:0000313" key="8">
    <source>
        <dbReference type="Proteomes" id="UP000007266"/>
    </source>
</evidence>
<dbReference type="CDD" id="cd06583">
    <property type="entry name" value="PGRP"/>
    <property type="match status" value="1"/>
</dbReference>
<dbReference type="InterPro" id="IPR002502">
    <property type="entry name" value="Amidase_domain"/>
</dbReference>
<evidence type="ECO:0000313" key="7">
    <source>
        <dbReference type="EMBL" id="EFA01375.1"/>
    </source>
</evidence>
<dbReference type="PANTHER" id="PTHR11022">
    <property type="entry name" value="PEPTIDOGLYCAN RECOGNITION PROTEIN"/>
    <property type="match status" value="1"/>
</dbReference>
<reference evidence="7 8" key="1">
    <citation type="journal article" date="2008" name="Nature">
        <title>The genome of the model beetle and pest Tribolium castaneum.</title>
        <authorList>
            <consortium name="Tribolium Genome Sequencing Consortium"/>
            <person name="Richards S."/>
            <person name="Gibbs R.A."/>
            <person name="Weinstock G.M."/>
            <person name="Brown S.J."/>
            <person name="Denell R."/>
            <person name="Beeman R.W."/>
            <person name="Gibbs R."/>
            <person name="Beeman R.W."/>
            <person name="Brown S.J."/>
            <person name="Bucher G."/>
            <person name="Friedrich M."/>
            <person name="Grimmelikhuijzen C.J."/>
            <person name="Klingler M."/>
            <person name="Lorenzen M."/>
            <person name="Richards S."/>
            <person name="Roth S."/>
            <person name="Schroder R."/>
            <person name="Tautz D."/>
            <person name="Zdobnov E.M."/>
            <person name="Muzny D."/>
            <person name="Gibbs R.A."/>
            <person name="Weinstock G.M."/>
            <person name="Attaway T."/>
            <person name="Bell S."/>
            <person name="Buhay C.J."/>
            <person name="Chandrabose M.N."/>
            <person name="Chavez D."/>
            <person name="Clerk-Blankenburg K.P."/>
            <person name="Cree A."/>
            <person name="Dao M."/>
            <person name="Davis C."/>
            <person name="Chacko J."/>
            <person name="Dinh H."/>
            <person name="Dugan-Rocha S."/>
            <person name="Fowler G."/>
            <person name="Garner T.T."/>
            <person name="Garnes J."/>
            <person name="Gnirke A."/>
            <person name="Hawes A."/>
            <person name="Hernandez J."/>
            <person name="Hines S."/>
            <person name="Holder M."/>
            <person name="Hume J."/>
            <person name="Jhangiani S.N."/>
            <person name="Joshi V."/>
            <person name="Khan Z.M."/>
            <person name="Jackson L."/>
            <person name="Kovar C."/>
            <person name="Kowis A."/>
            <person name="Lee S."/>
            <person name="Lewis L.R."/>
            <person name="Margolis J."/>
            <person name="Morgan M."/>
            <person name="Nazareth L.V."/>
            <person name="Nguyen N."/>
            <person name="Okwuonu G."/>
            <person name="Parker D."/>
            <person name="Richards S."/>
            <person name="Ruiz S.J."/>
            <person name="Santibanez J."/>
            <person name="Savard J."/>
            <person name="Scherer S.E."/>
            <person name="Schneider B."/>
            <person name="Sodergren E."/>
            <person name="Tautz D."/>
            <person name="Vattahil S."/>
            <person name="Villasana D."/>
            <person name="White C.S."/>
            <person name="Wright R."/>
            <person name="Park Y."/>
            <person name="Beeman R.W."/>
            <person name="Lord J."/>
            <person name="Oppert B."/>
            <person name="Lorenzen M."/>
            <person name="Brown S."/>
            <person name="Wang L."/>
            <person name="Savard J."/>
            <person name="Tautz D."/>
            <person name="Richards S."/>
            <person name="Weinstock G."/>
            <person name="Gibbs R.A."/>
            <person name="Liu Y."/>
            <person name="Worley K."/>
            <person name="Weinstock G."/>
            <person name="Elsik C.G."/>
            <person name="Reese J.T."/>
            <person name="Elhaik E."/>
            <person name="Landan G."/>
            <person name="Graur D."/>
            <person name="Arensburger P."/>
            <person name="Atkinson P."/>
            <person name="Beeman R.W."/>
            <person name="Beidler J."/>
            <person name="Brown S.J."/>
            <person name="Demuth J.P."/>
            <person name="Drury D.W."/>
            <person name="Du Y.Z."/>
            <person name="Fujiwara H."/>
            <person name="Lorenzen M."/>
            <person name="Maselli V."/>
            <person name="Osanai M."/>
            <person name="Park Y."/>
            <person name="Robertson H.M."/>
            <person name="Tu Z."/>
            <person name="Wang J.J."/>
            <person name="Wang S."/>
            <person name="Richards S."/>
            <person name="Song H."/>
            <person name="Zhang L."/>
            <person name="Sodergren E."/>
            <person name="Werner D."/>
            <person name="Stanke M."/>
            <person name="Morgenstern B."/>
            <person name="Solovyev V."/>
            <person name="Kosarev P."/>
            <person name="Brown G."/>
            <person name="Chen H.C."/>
            <person name="Ermolaeva O."/>
            <person name="Hlavina W."/>
            <person name="Kapustin Y."/>
            <person name="Kiryutin B."/>
            <person name="Kitts P."/>
            <person name="Maglott D."/>
            <person name="Pruitt K."/>
            <person name="Sapojnikov V."/>
            <person name="Souvorov A."/>
            <person name="Mackey A.J."/>
            <person name="Waterhouse R.M."/>
            <person name="Wyder S."/>
            <person name="Zdobnov E.M."/>
            <person name="Zdobnov E.M."/>
            <person name="Wyder S."/>
            <person name="Kriventseva E.V."/>
            <person name="Kadowaki T."/>
            <person name="Bork P."/>
            <person name="Aranda M."/>
            <person name="Bao R."/>
            <person name="Beermann A."/>
            <person name="Berns N."/>
            <person name="Bolognesi R."/>
            <person name="Bonneton F."/>
            <person name="Bopp D."/>
            <person name="Brown S.J."/>
            <person name="Bucher G."/>
            <person name="Butts T."/>
            <person name="Chaumot A."/>
            <person name="Denell R.E."/>
            <person name="Ferrier D.E."/>
            <person name="Friedrich M."/>
            <person name="Gordon C.M."/>
            <person name="Jindra M."/>
            <person name="Klingler M."/>
            <person name="Lan Q."/>
            <person name="Lattorff H.M."/>
            <person name="Laudet V."/>
            <person name="von Levetsow C."/>
            <person name="Liu Z."/>
            <person name="Lutz R."/>
            <person name="Lynch J.A."/>
            <person name="da Fonseca R.N."/>
            <person name="Posnien N."/>
            <person name="Reuter R."/>
            <person name="Roth S."/>
            <person name="Savard J."/>
            <person name="Schinko J.B."/>
            <person name="Schmitt C."/>
            <person name="Schoppmeier M."/>
            <person name="Schroder R."/>
            <person name="Shippy T.D."/>
            <person name="Simonnet F."/>
            <person name="Marques-Souza H."/>
            <person name="Tautz D."/>
            <person name="Tomoyasu Y."/>
            <person name="Trauner J."/>
            <person name="Van der Zee M."/>
            <person name="Vervoort M."/>
            <person name="Wittkopp N."/>
            <person name="Wimmer E.A."/>
            <person name="Yang X."/>
            <person name="Jones A.K."/>
            <person name="Sattelle D.B."/>
            <person name="Ebert P.R."/>
            <person name="Nelson D."/>
            <person name="Scott J.G."/>
            <person name="Beeman R.W."/>
            <person name="Muthukrishnan S."/>
            <person name="Kramer K.J."/>
            <person name="Arakane Y."/>
            <person name="Beeman R.W."/>
            <person name="Zhu Q."/>
            <person name="Hogenkamp D."/>
            <person name="Dixit R."/>
            <person name="Oppert B."/>
            <person name="Jiang H."/>
            <person name="Zou Z."/>
            <person name="Marshall J."/>
            <person name="Elpidina E."/>
            <person name="Vinokurov K."/>
            <person name="Oppert C."/>
            <person name="Zou Z."/>
            <person name="Evans J."/>
            <person name="Lu Z."/>
            <person name="Zhao P."/>
            <person name="Sumathipala N."/>
            <person name="Altincicek B."/>
            <person name="Vilcinskas A."/>
            <person name="Williams M."/>
            <person name="Hultmark D."/>
            <person name="Hetru C."/>
            <person name="Jiang H."/>
            <person name="Grimmelikhuijzen C.J."/>
            <person name="Hauser F."/>
            <person name="Cazzamali G."/>
            <person name="Williamson M."/>
            <person name="Park Y."/>
            <person name="Li B."/>
            <person name="Tanaka Y."/>
            <person name="Predel R."/>
            <person name="Neupert S."/>
            <person name="Schachtner J."/>
            <person name="Verleyen P."/>
            <person name="Raible F."/>
            <person name="Bork P."/>
            <person name="Friedrich M."/>
            <person name="Walden K.K."/>
            <person name="Robertson H.M."/>
            <person name="Angeli S."/>
            <person name="Foret S."/>
            <person name="Bucher G."/>
            <person name="Schuetz S."/>
            <person name="Maleszka R."/>
            <person name="Wimmer E.A."/>
            <person name="Beeman R.W."/>
            <person name="Lorenzen M."/>
            <person name="Tomoyasu Y."/>
            <person name="Miller S.C."/>
            <person name="Grossmann D."/>
            <person name="Bucher G."/>
        </authorList>
    </citation>
    <scope>NUCLEOTIDE SEQUENCE [LARGE SCALE GENOMIC DNA]</scope>
    <source>
        <strain evidence="7 8">Georgia GA2</strain>
    </source>
</reference>
<dbReference type="SMART" id="SM00701">
    <property type="entry name" value="PGRP"/>
    <property type="match status" value="1"/>
</dbReference>
<dbReference type="InterPro" id="IPR006619">
    <property type="entry name" value="PGRP_domain_met/bac"/>
</dbReference>
<dbReference type="eggNOG" id="ENOG502QR3D">
    <property type="taxonomic scope" value="Eukaryota"/>
</dbReference>
<gene>
    <name evidence="7" type="primary">AUGUSTUS-3.0.2_10508</name>
    <name evidence="7" type="ORF">TcasGA2_TC010508</name>
</gene>
<dbReference type="Proteomes" id="UP000007266">
    <property type="component" value="Linkage group 3"/>
</dbReference>
<dbReference type="PhylomeDB" id="D6WE12"/>
<name>D6WE12_TRICA</name>
<dbReference type="OrthoDB" id="10001926at2759"/>
<keyword evidence="3" id="KW-0391">Immunity</keyword>
<dbReference type="FunFam" id="3.40.80.10:FF:000001">
    <property type="entry name" value="Peptidoglycan recognition protein 1"/>
    <property type="match status" value="1"/>
</dbReference>
<dbReference type="InterPro" id="IPR036505">
    <property type="entry name" value="Amidase/PGRP_sf"/>
</dbReference>
<dbReference type="Gene3D" id="3.40.80.10">
    <property type="entry name" value="Peptidoglycan recognition protein-like"/>
    <property type="match status" value="1"/>
</dbReference>
<dbReference type="GO" id="GO:0008270">
    <property type="term" value="F:zinc ion binding"/>
    <property type="evidence" value="ECO:0007669"/>
    <property type="project" value="InterPro"/>
</dbReference>
<dbReference type="SMR" id="D6WE12"/>
<feature type="domain" description="N-acetylmuramoyl-L-alanine amidase" evidence="5">
    <location>
        <begin position="160"/>
        <end position="297"/>
    </location>
</feature>
<dbReference type="InterPro" id="IPR015510">
    <property type="entry name" value="PGRP"/>
</dbReference>
<keyword evidence="8" id="KW-1185">Reference proteome</keyword>
<evidence type="ECO:0000259" key="5">
    <source>
        <dbReference type="SMART" id="SM00644"/>
    </source>
</evidence>
<dbReference type="PANTHER" id="PTHR11022:SF41">
    <property type="entry name" value="PEPTIDOGLYCAN-RECOGNITION PROTEIN LC-RELATED"/>
    <property type="match status" value="1"/>
</dbReference>
<dbReference type="GO" id="GO:0008745">
    <property type="term" value="F:N-acetylmuramoyl-L-alanine amidase activity"/>
    <property type="evidence" value="ECO:0007669"/>
    <property type="project" value="InterPro"/>
</dbReference>
<sequence length="324" mass="36856">MATQSEDEKKNKVCQNYMKDENFNDSSFNKCGEILEKCNLSDSSSDYLSTLEENNEGNVLNIKSENVCFTNKMIATNNQLQQDFLTIDNILSKGPNQYNNIQIYKSQNVHIGDVTHINGPVYINHLTPTINQNIVINTNTNNDEDYPIVARRTWLAQPPLDPDDVKFFKKPPKFVIICHSASEEAYTQTDNNLLVRLIQQFHVESRKWNDISYNFLVGAEGSVYEGRGWKTVGAHTQGYNSVSIGICFIGCYIQNLPPSVALRKAKELIRYGVKIGAISEDYTLLGHCQCRSTESPGRRLFEEIKSWERWDGKISLENPSPLIE</sequence>
<feature type="domain" description="Peptidoglycan recognition protein family" evidence="6">
    <location>
        <begin position="146"/>
        <end position="291"/>
    </location>
</feature>
<dbReference type="AlphaFoldDB" id="D6WE12"/>
<dbReference type="GO" id="GO:0045087">
    <property type="term" value="P:innate immune response"/>
    <property type="evidence" value="ECO:0007669"/>
    <property type="project" value="UniProtKB-KW"/>
</dbReference>
<dbReference type="InParanoid" id="D6WE12"/>
<comment type="similarity">
    <text evidence="1">Belongs to the N-acetylmuramoyl-L-alanine amidase 2 family.</text>
</comment>
<proteinExistence type="inferred from homology"/>
<dbReference type="SMART" id="SM00644">
    <property type="entry name" value="Ami_2"/>
    <property type="match status" value="1"/>
</dbReference>
<dbReference type="SUPFAM" id="SSF55846">
    <property type="entry name" value="N-acetylmuramoyl-L-alanine amidase-like"/>
    <property type="match status" value="1"/>
</dbReference>
<evidence type="ECO:0000256" key="2">
    <source>
        <dbReference type="ARBA" id="ARBA00022588"/>
    </source>
</evidence>
<dbReference type="Pfam" id="PF01510">
    <property type="entry name" value="Amidase_2"/>
    <property type="match status" value="1"/>
</dbReference>